<dbReference type="PROSITE" id="PS00217">
    <property type="entry name" value="SUGAR_TRANSPORT_2"/>
    <property type="match status" value="1"/>
</dbReference>
<accession>A0A1B3XTD9</accession>
<reference evidence="9 10" key="1">
    <citation type="submission" date="2016-08" db="EMBL/GenBank/DDBJ databases">
        <title>Complete genome sequence of Bacillus muralis G25-68, a strain with toxicity to nematodes.</title>
        <authorList>
            <person name="Zheng Z."/>
        </authorList>
    </citation>
    <scope>NUCLEOTIDE SEQUENCE [LARGE SCALE GENOMIC DNA]</scope>
    <source>
        <strain evidence="9 10">G25-68</strain>
    </source>
</reference>
<dbReference type="GO" id="GO:0022857">
    <property type="term" value="F:transmembrane transporter activity"/>
    <property type="evidence" value="ECO:0007669"/>
    <property type="project" value="InterPro"/>
</dbReference>
<dbReference type="KEGG" id="bmur:ABE28_019090"/>
<evidence type="ECO:0000256" key="3">
    <source>
        <dbReference type="ARBA" id="ARBA00022475"/>
    </source>
</evidence>
<feature type="transmembrane region" description="Helical" evidence="7">
    <location>
        <begin position="21"/>
        <end position="43"/>
    </location>
</feature>
<feature type="transmembrane region" description="Helical" evidence="7">
    <location>
        <begin position="144"/>
        <end position="166"/>
    </location>
</feature>
<proteinExistence type="predicted"/>
<dbReference type="PANTHER" id="PTHR43124">
    <property type="entry name" value="PURINE EFFLUX PUMP PBUE"/>
    <property type="match status" value="1"/>
</dbReference>
<feature type="transmembrane region" description="Helical" evidence="7">
    <location>
        <begin position="111"/>
        <end position="132"/>
    </location>
</feature>
<evidence type="ECO:0000313" key="9">
    <source>
        <dbReference type="EMBL" id="AOH56477.1"/>
    </source>
</evidence>
<feature type="transmembrane region" description="Helical" evidence="7">
    <location>
        <begin position="349"/>
        <end position="372"/>
    </location>
</feature>
<dbReference type="InterPro" id="IPR020846">
    <property type="entry name" value="MFS_dom"/>
</dbReference>
<evidence type="ECO:0000256" key="6">
    <source>
        <dbReference type="ARBA" id="ARBA00023136"/>
    </source>
</evidence>
<dbReference type="Pfam" id="PF07690">
    <property type="entry name" value="MFS_1"/>
    <property type="match status" value="1"/>
</dbReference>
<dbReference type="EMBL" id="CP017080">
    <property type="protein sequence ID" value="AOH56477.1"/>
    <property type="molecule type" value="Genomic_DNA"/>
</dbReference>
<dbReference type="SUPFAM" id="SSF103473">
    <property type="entry name" value="MFS general substrate transporter"/>
    <property type="match status" value="1"/>
</dbReference>
<feature type="transmembrane region" description="Helical" evidence="7">
    <location>
        <begin position="87"/>
        <end position="105"/>
    </location>
</feature>
<evidence type="ECO:0000313" key="10">
    <source>
        <dbReference type="Proteomes" id="UP000077926"/>
    </source>
</evidence>
<evidence type="ECO:0000259" key="8">
    <source>
        <dbReference type="PROSITE" id="PS50850"/>
    </source>
</evidence>
<dbReference type="InterPro" id="IPR050189">
    <property type="entry name" value="MFS_Efflux_Transporters"/>
</dbReference>
<keyword evidence="5 7" id="KW-1133">Transmembrane helix</keyword>
<feature type="transmembrane region" description="Helical" evidence="7">
    <location>
        <begin position="312"/>
        <end position="337"/>
    </location>
</feature>
<dbReference type="CDD" id="cd17324">
    <property type="entry name" value="MFS_NepI_like"/>
    <property type="match status" value="1"/>
</dbReference>
<feature type="domain" description="Major facilitator superfamily (MFS) profile" evidence="8">
    <location>
        <begin position="20"/>
        <end position="402"/>
    </location>
</feature>
<dbReference type="InterPro" id="IPR036259">
    <property type="entry name" value="MFS_trans_sf"/>
</dbReference>
<dbReference type="RefSeq" id="WP_064465464.1">
    <property type="nucleotide sequence ID" value="NZ_CP017080.1"/>
</dbReference>
<dbReference type="STRING" id="264697.ABE28_019090"/>
<gene>
    <name evidence="9" type="ORF">ABE28_019090</name>
</gene>
<keyword evidence="2" id="KW-0813">Transport</keyword>
<dbReference type="AlphaFoldDB" id="A0A1B3XTD9"/>
<dbReference type="GO" id="GO:0005886">
    <property type="term" value="C:plasma membrane"/>
    <property type="evidence" value="ECO:0007669"/>
    <property type="project" value="UniProtKB-SubCell"/>
</dbReference>
<keyword evidence="6 7" id="KW-0472">Membrane</keyword>
<name>A0A1B3XTD9_9BACI</name>
<evidence type="ECO:0000256" key="5">
    <source>
        <dbReference type="ARBA" id="ARBA00022989"/>
    </source>
</evidence>
<feature type="transmembrane region" description="Helical" evidence="7">
    <location>
        <begin position="55"/>
        <end position="75"/>
    </location>
</feature>
<dbReference type="InterPro" id="IPR011701">
    <property type="entry name" value="MFS"/>
</dbReference>
<evidence type="ECO:0000256" key="7">
    <source>
        <dbReference type="SAM" id="Phobius"/>
    </source>
</evidence>
<feature type="transmembrane region" description="Helical" evidence="7">
    <location>
        <begin position="172"/>
        <end position="194"/>
    </location>
</feature>
<feature type="transmembrane region" description="Helical" evidence="7">
    <location>
        <begin position="290"/>
        <end position="306"/>
    </location>
</feature>
<dbReference type="PANTHER" id="PTHR43124:SF3">
    <property type="entry name" value="CHLORAMPHENICOL EFFLUX PUMP RV0191"/>
    <property type="match status" value="1"/>
</dbReference>
<protein>
    <submittedName>
        <fullName evidence="9">MFS transporter</fullName>
    </submittedName>
</protein>
<comment type="subcellular location">
    <subcellularLocation>
        <location evidence="1">Cell membrane</location>
        <topology evidence="1">Multi-pass membrane protein</topology>
    </subcellularLocation>
</comment>
<feature type="transmembrane region" description="Helical" evidence="7">
    <location>
        <begin position="378"/>
        <end position="399"/>
    </location>
</feature>
<organism evidence="9 10">
    <name type="scientific">Peribacillus muralis</name>
    <dbReference type="NCBI Taxonomy" id="264697"/>
    <lineage>
        <taxon>Bacteria</taxon>
        <taxon>Bacillati</taxon>
        <taxon>Bacillota</taxon>
        <taxon>Bacilli</taxon>
        <taxon>Bacillales</taxon>
        <taxon>Bacillaceae</taxon>
        <taxon>Peribacillus</taxon>
    </lineage>
</organism>
<evidence type="ECO:0000256" key="2">
    <source>
        <dbReference type="ARBA" id="ARBA00022448"/>
    </source>
</evidence>
<sequence>MASNEINPPNNKNFKFPILMITALVLGIFAAGSEELVISPLLLDLADSFNSTVDIVGLSVSIYGIAVIIGAPLFAPISDKISYRLSLLIGILLFLVGTIVCTLAGNIEWFFLGRAISGLAAGTFIPTAYAFVGEQIPYESRGKVMGAIVSSWSLSLILGVPLGSFIGGIFHWRWSFAILILLGITVAMLILMDLKGKHEINKIKYKDTEEPLVRSFIKALFKPNVFLIIVVTFCNMLGFYGMYTYLGSYIRSTLPLGDSITGVVLIFYGIGFATSYFSGKYADKIGKSRSLIFTMALLTIILWIIPHLSNFYWLFFFLLFLWGGMQSLTVTMLSTILSNCSNKYRGRILAIYSLTSNLAVTLGSALMGPIYVNFGYKIVSIVCAAISFLGFLISIKAYYNQPDKQQSIE</sequence>
<dbReference type="PROSITE" id="PS50850">
    <property type="entry name" value="MFS"/>
    <property type="match status" value="1"/>
</dbReference>
<feature type="transmembrane region" description="Helical" evidence="7">
    <location>
        <begin position="259"/>
        <end position="278"/>
    </location>
</feature>
<keyword evidence="4 7" id="KW-0812">Transmembrane</keyword>
<keyword evidence="10" id="KW-1185">Reference proteome</keyword>
<evidence type="ECO:0000256" key="1">
    <source>
        <dbReference type="ARBA" id="ARBA00004651"/>
    </source>
</evidence>
<evidence type="ECO:0000256" key="4">
    <source>
        <dbReference type="ARBA" id="ARBA00022692"/>
    </source>
</evidence>
<keyword evidence="3" id="KW-1003">Cell membrane</keyword>
<dbReference type="OrthoDB" id="212436at2"/>
<feature type="transmembrane region" description="Helical" evidence="7">
    <location>
        <begin position="224"/>
        <end position="247"/>
    </location>
</feature>
<dbReference type="Gene3D" id="1.20.1250.20">
    <property type="entry name" value="MFS general substrate transporter like domains"/>
    <property type="match status" value="1"/>
</dbReference>
<dbReference type="Proteomes" id="UP000077926">
    <property type="component" value="Chromosome"/>
</dbReference>
<dbReference type="InterPro" id="IPR005829">
    <property type="entry name" value="Sugar_transporter_CS"/>
</dbReference>